<dbReference type="EMBL" id="SMFT01000002">
    <property type="protein sequence ID" value="TCJ98430.1"/>
    <property type="molecule type" value="Genomic_DNA"/>
</dbReference>
<comment type="catalytic activity">
    <reaction evidence="5">
        <text>5'-deoxyadenosine + H2O = 5-deoxy-D-ribose + adenine</text>
        <dbReference type="Rhea" id="RHEA:29859"/>
        <dbReference type="ChEBI" id="CHEBI:15377"/>
        <dbReference type="ChEBI" id="CHEBI:16708"/>
        <dbReference type="ChEBI" id="CHEBI:17319"/>
        <dbReference type="ChEBI" id="CHEBI:149540"/>
        <dbReference type="EC" id="3.2.2.9"/>
    </reaction>
    <physiologicalReaction direction="left-to-right" evidence="5">
        <dbReference type="Rhea" id="RHEA:29860"/>
    </physiologicalReaction>
</comment>
<comment type="pathway">
    <text evidence="1 6">Amino-acid biosynthesis; L-methionine biosynthesis via salvage pathway; S-methyl-5-thio-alpha-D-ribose 1-phosphate from S-methyl-5'-thioadenosine (hydrolase route): step 1/2.</text>
</comment>
<dbReference type="AlphaFoldDB" id="A0A4R1FW63"/>
<dbReference type="RefSeq" id="WP_132689632.1">
    <property type="nucleotide sequence ID" value="NZ_SMFT01000002.1"/>
</dbReference>
<dbReference type="CDD" id="cd09008">
    <property type="entry name" value="MTAN"/>
    <property type="match status" value="1"/>
</dbReference>
<feature type="domain" description="Nucleoside phosphorylase" evidence="7">
    <location>
        <begin position="2"/>
        <end position="227"/>
    </location>
</feature>
<evidence type="ECO:0000256" key="6">
    <source>
        <dbReference type="HAMAP-Rule" id="MF_01684"/>
    </source>
</evidence>
<feature type="binding site" evidence="6">
    <location>
        <position position="78"/>
    </location>
    <ligand>
        <name>substrate</name>
    </ligand>
</feature>
<evidence type="ECO:0000256" key="3">
    <source>
        <dbReference type="ARBA" id="ARBA00022801"/>
    </source>
</evidence>
<dbReference type="OrthoDB" id="9792278at2"/>
<feature type="binding site" evidence="6">
    <location>
        <begin position="173"/>
        <end position="174"/>
    </location>
    <ligand>
        <name>substrate</name>
    </ligand>
</feature>
<dbReference type="Pfam" id="PF01048">
    <property type="entry name" value="PNP_UDP_1"/>
    <property type="match status" value="1"/>
</dbReference>
<keyword evidence="2 6" id="KW-0028">Amino-acid biosynthesis</keyword>
<name>A0A4R1FW63_9PAST</name>
<dbReference type="GO" id="GO:0009164">
    <property type="term" value="P:nucleoside catabolic process"/>
    <property type="evidence" value="ECO:0007669"/>
    <property type="project" value="InterPro"/>
</dbReference>
<dbReference type="GO" id="GO:0019284">
    <property type="term" value="P:L-methionine salvage from S-adenosylmethionine"/>
    <property type="evidence" value="ECO:0007669"/>
    <property type="project" value="TreeGrafter"/>
</dbReference>
<feature type="active site" description="Proton donor" evidence="6">
    <location>
        <position position="197"/>
    </location>
</feature>
<comment type="function">
    <text evidence="6">Catalyzes the irreversible cleavage of the glycosidic bond in both 5'-methylthioadenosine (MTA) and S-adenosylhomocysteine (SAH/AdoHcy) to adenine and the corresponding thioribose, 5'-methylthioribose and S-ribosylhomocysteine, respectively. Also cleaves 5'-deoxyadenosine, a toxic by-product of radical S-adenosylmethionine (SAM) enzymes, into 5-deoxyribose and adenine.</text>
</comment>
<evidence type="ECO:0000259" key="7">
    <source>
        <dbReference type="Pfam" id="PF01048"/>
    </source>
</evidence>
<comment type="catalytic activity">
    <reaction evidence="6">
        <text>S-methyl-5'-thioadenosine + H2O = 5-(methylsulfanyl)-D-ribose + adenine</text>
        <dbReference type="Rhea" id="RHEA:13617"/>
        <dbReference type="ChEBI" id="CHEBI:15377"/>
        <dbReference type="ChEBI" id="CHEBI:16708"/>
        <dbReference type="ChEBI" id="CHEBI:17509"/>
        <dbReference type="ChEBI" id="CHEBI:78440"/>
        <dbReference type="EC" id="3.2.2.9"/>
    </reaction>
</comment>
<comment type="similarity">
    <text evidence="6">Belongs to the PNP/UDP phosphorylase family. MtnN subfamily.</text>
</comment>
<dbReference type="InterPro" id="IPR000845">
    <property type="entry name" value="Nucleoside_phosphorylase_d"/>
</dbReference>
<dbReference type="SUPFAM" id="SSF53167">
    <property type="entry name" value="Purine and uridine phosphorylases"/>
    <property type="match status" value="1"/>
</dbReference>
<keyword evidence="4 6" id="KW-0486">Methionine biosynthesis</keyword>
<reference evidence="8 9" key="1">
    <citation type="submission" date="2019-03" db="EMBL/GenBank/DDBJ databases">
        <title>Genomic Encyclopedia of Type Strains, Phase IV (KMG-IV): sequencing the most valuable type-strain genomes for metagenomic binning, comparative biology and taxonomic classification.</title>
        <authorList>
            <person name="Goeker M."/>
        </authorList>
    </citation>
    <scope>NUCLEOTIDE SEQUENCE [LARGE SCALE GENOMIC DNA]</scope>
    <source>
        <strain evidence="8 9">DSM 15534</strain>
    </source>
</reference>
<evidence type="ECO:0000256" key="1">
    <source>
        <dbReference type="ARBA" id="ARBA00004945"/>
    </source>
</evidence>
<dbReference type="InterPro" id="IPR010049">
    <property type="entry name" value="MTA_SAH_Nsdase"/>
</dbReference>
<proteinExistence type="inferred from homology"/>
<evidence type="ECO:0000313" key="8">
    <source>
        <dbReference type="EMBL" id="TCJ98430.1"/>
    </source>
</evidence>
<dbReference type="UniPathway" id="UPA00904">
    <property type="reaction ID" value="UER00871"/>
</dbReference>
<dbReference type="EC" id="3.2.2.9" evidence="6"/>
<dbReference type="Gene3D" id="3.40.50.1580">
    <property type="entry name" value="Nucleoside phosphorylase domain"/>
    <property type="match status" value="1"/>
</dbReference>
<dbReference type="HAMAP" id="MF_01684">
    <property type="entry name" value="Salvage_MtnN"/>
    <property type="match status" value="1"/>
</dbReference>
<evidence type="ECO:0000313" key="9">
    <source>
        <dbReference type="Proteomes" id="UP000294702"/>
    </source>
</evidence>
<dbReference type="FunFam" id="3.40.50.1580:FF:000001">
    <property type="entry name" value="MTA/SAH nucleosidase family protein"/>
    <property type="match status" value="1"/>
</dbReference>
<evidence type="ECO:0000256" key="5">
    <source>
        <dbReference type="ARBA" id="ARBA00050313"/>
    </source>
</evidence>
<gene>
    <name evidence="6" type="primary">mtnN</name>
    <name evidence="8" type="ORF">EV694_0834</name>
</gene>
<comment type="caution">
    <text evidence="8">The sequence shown here is derived from an EMBL/GenBank/DDBJ whole genome shotgun (WGS) entry which is preliminary data.</text>
</comment>
<dbReference type="NCBIfam" id="NF004079">
    <property type="entry name" value="PRK05584.1"/>
    <property type="match status" value="1"/>
</dbReference>
<keyword evidence="3 6" id="KW-0378">Hydrolase</keyword>
<accession>A0A4R1FW63</accession>
<sequence length="233" mass="24266">MKVGIIGAMAQEVEILVSVMENLTKTAIANGTLYQGKINGIDVVLMQSGIGKVAAAVGTTALLQLTQPDMVINTGSAGGIATGLSVGDIVISEQTCHHDADVTAFGYAMGQLPNCPARFPSDPHLVTLATEILKQQNKSAKLGLICSGDSFVQGGDALANIKQHFPEAIAVEMEAAAIAQVCYMFNVPFVVVRAISDNGDSEATLSFEEFLPIAAQSSSQIVLAMLEKLAKSA</sequence>
<dbReference type="GO" id="GO:0008930">
    <property type="term" value="F:methylthioadenosine nucleosidase activity"/>
    <property type="evidence" value="ECO:0007669"/>
    <property type="project" value="UniProtKB-UniRule"/>
</dbReference>
<evidence type="ECO:0000256" key="4">
    <source>
        <dbReference type="ARBA" id="ARBA00023167"/>
    </source>
</evidence>
<protein>
    <recommendedName>
        <fullName evidence="6">5'-methylthioadenosine/S-adenosylhomocysteine nucleosidase</fullName>
        <shortName evidence="6">MTA/SAH nucleosidase</shortName>
        <shortName evidence="6">MTAN</shortName>
        <ecNumber evidence="6">3.2.2.9</ecNumber>
    </recommendedName>
    <alternativeName>
        <fullName evidence="6">5'-deoxyadenosine nucleosidase</fullName>
        <shortName evidence="6">DOA nucleosidase</shortName>
        <shortName evidence="6">dAdo nucleosidase</shortName>
    </alternativeName>
    <alternativeName>
        <fullName evidence="6">5'-methylthioadenosine nucleosidase</fullName>
        <shortName evidence="6">MTA nucleosidase</shortName>
    </alternativeName>
    <alternativeName>
        <fullName evidence="6">S-adenosylhomocysteine nucleosidase</fullName>
        <shortName evidence="6">AdoHcy nucleosidase</shortName>
        <shortName evidence="6">SAH nucleosidase</shortName>
        <shortName evidence="6">SRH nucleosidase</shortName>
    </alternativeName>
</protein>
<dbReference type="GO" id="GO:0008782">
    <property type="term" value="F:adenosylhomocysteine nucleosidase activity"/>
    <property type="evidence" value="ECO:0007669"/>
    <property type="project" value="UniProtKB-UniRule"/>
</dbReference>
<dbReference type="GO" id="GO:0005829">
    <property type="term" value="C:cytosol"/>
    <property type="evidence" value="ECO:0007669"/>
    <property type="project" value="TreeGrafter"/>
</dbReference>
<comment type="catalytic activity">
    <reaction evidence="6">
        <text>S-adenosyl-L-homocysteine + H2O = S-(5-deoxy-D-ribos-5-yl)-L-homocysteine + adenine</text>
        <dbReference type="Rhea" id="RHEA:17805"/>
        <dbReference type="ChEBI" id="CHEBI:15377"/>
        <dbReference type="ChEBI" id="CHEBI:16708"/>
        <dbReference type="ChEBI" id="CHEBI:57856"/>
        <dbReference type="ChEBI" id="CHEBI:58195"/>
        <dbReference type="EC" id="3.2.2.9"/>
    </reaction>
</comment>
<dbReference type="PANTHER" id="PTHR46832">
    <property type="entry name" value="5'-METHYLTHIOADENOSINE/S-ADENOSYLHOMOCYSTEINE NUCLEOSIDASE"/>
    <property type="match status" value="1"/>
</dbReference>
<feature type="binding site" evidence="6">
    <location>
        <position position="152"/>
    </location>
    <ligand>
        <name>substrate</name>
    </ligand>
</feature>
<dbReference type="Proteomes" id="UP000294702">
    <property type="component" value="Unassembled WGS sequence"/>
</dbReference>
<dbReference type="GO" id="GO:0019509">
    <property type="term" value="P:L-methionine salvage from methylthioadenosine"/>
    <property type="evidence" value="ECO:0007669"/>
    <property type="project" value="UniProtKB-UniRule"/>
</dbReference>
<dbReference type="NCBIfam" id="TIGR01704">
    <property type="entry name" value="MTA_SAH-Nsdase"/>
    <property type="match status" value="1"/>
</dbReference>
<feature type="active site" description="Proton acceptor" evidence="6">
    <location>
        <position position="12"/>
    </location>
</feature>
<organism evidence="8 9">
    <name type="scientific">Volucribacter psittacicida</name>
    <dbReference type="NCBI Taxonomy" id="203482"/>
    <lineage>
        <taxon>Bacteria</taxon>
        <taxon>Pseudomonadati</taxon>
        <taxon>Pseudomonadota</taxon>
        <taxon>Gammaproteobacteria</taxon>
        <taxon>Pasteurellales</taxon>
        <taxon>Pasteurellaceae</taxon>
        <taxon>Volucribacter</taxon>
    </lineage>
</organism>
<keyword evidence="9" id="KW-1185">Reference proteome</keyword>
<evidence type="ECO:0000256" key="2">
    <source>
        <dbReference type="ARBA" id="ARBA00022605"/>
    </source>
</evidence>
<dbReference type="InterPro" id="IPR035994">
    <property type="entry name" value="Nucleoside_phosphorylase_sf"/>
</dbReference>
<dbReference type="PANTHER" id="PTHR46832:SF1">
    <property type="entry name" value="5'-METHYLTHIOADENOSINE_S-ADENOSYLHOMOCYSTEINE NUCLEOSIDASE"/>
    <property type="match status" value="1"/>
</dbReference>